<evidence type="ECO:0000313" key="6">
    <source>
        <dbReference type="Proteomes" id="UP000627205"/>
    </source>
</evidence>
<dbReference type="PANTHER" id="PTHR43642">
    <property type="entry name" value="HYBRID SIGNAL TRANSDUCTION HISTIDINE KINASE G"/>
    <property type="match status" value="1"/>
</dbReference>
<dbReference type="Gene3D" id="1.10.510.10">
    <property type="entry name" value="Transferase(Phosphotransferase) domain 1"/>
    <property type="match status" value="1"/>
</dbReference>
<gene>
    <name evidence="5" type="ORF">GCM10011430_06390</name>
</gene>
<dbReference type="Gene3D" id="1.10.287.130">
    <property type="match status" value="1"/>
</dbReference>
<protein>
    <recommendedName>
        <fullName evidence="2">histidine kinase</fullName>
        <ecNumber evidence="2">2.7.13.3</ecNumber>
    </recommendedName>
</protein>
<accession>A0A8J3AUI3</accession>
<dbReference type="InterPro" id="IPR053159">
    <property type="entry name" value="Hybrid_Histidine_Kinase"/>
</dbReference>
<name>A0A8J3AUI3_9BURK</name>
<organism evidence="5 6">
    <name type="scientific">Oxalicibacterium solurbis</name>
    <dbReference type="NCBI Taxonomy" id="69280"/>
    <lineage>
        <taxon>Bacteria</taxon>
        <taxon>Pseudomonadati</taxon>
        <taxon>Pseudomonadota</taxon>
        <taxon>Betaproteobacteria</taxon>
        <taxon>Burkholderiales</taxon>
        <taxon>Oxalobacteraceae</taxon>
        <taxon>Oxalicibacterium</taxon>
    </lineage>
</organism>
<dbReference type="InterPro" id="IPR036890">
    <property type="entry name" value="HATPase_C_sf"/>
</dbReference>
<proteinExistence type="predicted"/>
<keyword evidence="5" id="KW-0808">Transferase</keyword>
<dbReference type="GO" id="GO:0005524">
    <property type="term" value="F:ATP binding"/>
    <property type="evidence" value="ECO:0007669"/>
    <property type="project" value="InterPro"/>
</dbReference>
<dbReference type="Pfam" id="PF02518">
    <property type="entry name" value="HATPase_c"/>
    <property type="match status" value="1"/>
</dbReference>
<dbReference type="InterPro" id="IPR003018">
    <property type="entry name" value="GAF"/>
</dbReference>
<dbReference type="PROSITE" id="PS50109">
    <property type="entry name" value="HIS_KIN"/>
    <property type="match status" value="1"/>
</dbReference>
<dbReference type="SUPFAM" id="SSF55874">
    <property type="entry name" value="ATPase domain of HSP90 chaperone/DNA topoisomerase II/histidine kinase"/>
    <property type="match status" value="1"/>
</dbReference>
<dbReference type="RefSeq" id="WP_188419515.1">
    <property type="nucleotide sequence ID" value="NZ_BMDP01000001.1"/>
</dbReference>
<dbReference type="EMBL" id="BMDP01000001">
    <property type="protein sequence ID" value="GGI53465.1"/>
    <property type="molecule type" value="Genomic_DNA"/>
</dbReference>
<evidence type="ECO:0000256" key="1">
    <source>
        <dbReference type="ARBA" id="ARBA00000085"/>
    </source>
</evidence>
<dbReference type="SMART" id="SM00387">
    <property type="entry name" value="HATPase_c"/>
    <property type="match status" value="1"/>
</dbReference>
<dbReference type="SUPFAM" id="SSF56112">
    <property type="entry name" value="Protein kinase-like (PK-like)"/>
    <property type="match status" value="1"/>
</dbReference>
<comment type="caution">
    <text evidence="5">The sequence shown here is derived from an EMBL/GenBank/DDBJ whole genome shotgun (WGS) entry which is preliminary data.</text>
</comment>
<dbReference type="Gene3D" id="3.40.50.300">
    <property type="entry name" value="P-loop containing nucleotide triphosphate hydrolases"/>
    <property type="match status" value="1"/>
</dbReference>
<dbReference type="SUPFAM" id="SSF52540">
    <property type="entry name" value="P-loop containing nucleoside triphosphate hydrolases"/>
    <property type="match status" value="1"/>
</dbReference>
<evidence type="ECO:0000259" key="4">
    <source>
        <dbReference type="PROSITE" id="PS50109"/>
    </source>
</evidence>
<dbReference type="InterPro" id="IPR011009">
    <property type="entry name" value="Kinase-like_dom_sf"/>
</dbReference>
<dbReference type="InterPro" id="IPR029016">
    <property type="entry name" value="GAF-like_dom_sf"/>
</dbReference>
<dbReference type="Proteomes" id="UP000627205">
    <property type="component" value="Unassembled WGS sequence"/>
</dbReference>
<dbReference type="PROSITE" id="PS50011">
    <property type="entry name" value="PROTEIN_KINASE_DOM"/>
    <property type="match status" value="1"/>
</dbReference>
<dbReference type="InterPro" id="IPR003594">
    <property type="entry name" value="HATPase_dom"/>
</dbReference>
<feature type="domain" description="Protein kinase" evidence="3">
    <location>
        <begin position="1"/>
        <end position="175"/>
    </location>
</feature>
<keyword evidence="5" id="KW-0418">Kinase</keyword>
<sequence>MFFRLASVADAEASAPAAASYDLDGALALFAALVRGLRDVHAHIDLHQALCLANLRVQSDGTIEFRNDATVPLAYSSPEQTGRMNRQVDYRSDYYSLGIVMYELLTGQLPFESDSVMELVHSHIARRAVPPSRLNPAIPDVLGDIVLKLLAKNAEDRYQSLDGLLADIESCRRALTETGIAESFPLARNDVCDRLQISQKLYGRDVECAHLLQALKNVVAGSAELVLVTGYAGIGKSSLVNEIHKPVVAQGGYFISGKFDQFKRAIPYSAFNQAFRELIRQILTESENRITQWRNKLMKALGANGQLIIDVIPELEFIIGKQPEASSQSGTRNSFNYAMQNFVSVFTHSEHPIVLFLDDLQWADAASLKLIPLLMKNLDTSRLLLIGAYRDNEVDVAHPLNMTFDQIRKDTAVTTVEVSPLGKDSIVELVADTLKCDPAETQPLARLIYRKTLGNPFFINQFIKSLHGDGLLRFESGRWQWHIGQIEAAGITDNVIDLLTRELHRLPPATQRLLTIAACIGNRFDVHTLSIVSEKSELEIQEMLHEAMQSALIHPAEARVAASTIVSHAYQFQHDRVQQAAYEGISRQETDTIHLQIGRLLLSSQTPAEQDESIFDIVDHLNRGRALLMHRHEKDELAELNLRAARRARQSAAFDVHRECIAIADEYGSVEDWRDKQAFMHALYMERINEAFARADYREMERLCQVVCDNSATPHEMIAAKDYLIRCYGALYRPQDLMKTGIEMLEISGIRLPPNLNEKHILLARLRLKAALRGRDPLELANMPPATDPEYLLQVQATMAFLAYGFTYLADSIVVLWVAMEIVRRSVRHGSSVYTAYAYAVWGRTLAGKLGGVADGYKFGKVASLLGGSKPMLGAVGIFHGIIRHRCEHLRLSLEPLQDTYAKAMEIGDRPGAMVALSFSDAVRFQSGGNVHEALTAIRKDIVVYRKMDYAALLGVMIPWALLFSRLVGEPITDVAQGSHEEYAQARRKAADPWGVFYVRAIQSIGECFFGEFDEARIHAEEAIGLPGFDFGTPSSGFLMWVHSLAALAPLAPRAPGTARIVASVRTMQRRFRPWAEHAPMNYLHKWQLVEAERHRVAGHAGRAERYYDLAIKGARTHGYVNDEALAHERAGEFYLARDRDVNARMHLEQAHAKYEEWGAFAKAQQLEERHPELLEQIVARKRARRYGDPGLHEKQVDIQTVIRASQTLSGEIQLDKLLARLMNLLIENAGAQKGSLLLIEHGRLYVQAALVDDEIAVQQHLPLERSEGISLAVVNYVRRTGEKIVLGDAATDSRFSGDPYIESMQPKSILCLPLQKQGQLVGILYLENSLAVDAFTPQHAELLQILSTQIAISLENAGLYNDLEQKIEARTQALTQKNTELHETLASLRRTQKQLVESAKLASLGQLVAGVAHEINTPVGVGVTGASTLAEETARLKSLFQTGAMKRSDLEAYVGTAATISKLLLGNMERAATLIQSFKDVAVDQTSEERRTFRLKAYIDEVLSNLGPMLRRAEHRISVNCDDELEVDTYPGALSQIITNFVMNALLHAFPDEAPGEMLIVVRGIYADGRETDQIELRFSDNGRGIAQENLSKIFDPFFTTMRGRGGSGLGLNIIHSLVTGPLQGQITVESQVGVGTTFIVRFPRSPKLTATHDDAEHDSGEGAI</sequence>
<dbReference type="GO" id="GO:0004674">
    <property type="term" value="F:protein serine/threonine kinase activity"/>
    <property type="evidence" value="ECO:0007669"/>
    <property type="project" value="UniProtKB-KW"/>
</dbReference>
<feature type="domain" description="Histidine kinase" evidence="4">
    <location>
        <begin position="1411"/>
        <end position="1648"/>
    </location>
</feature>
<dbReference type="InterPro" id="IPR000719">
    <property type="entry name" value="Prot_kinase_dom"/>
</dbReference>
<dbReference type="Gene3D" id="3.30.450.40">
    <property type="match status" value="1"/>
</dbReference>
<dbReference type="InterPro" id="IPR027417">
    <property type="entry name" value="P-loop_NTPase"/>
</dbReference>
<keyword evidence="6" id="KW-1185">Reference proteome</keyword>
<dbReference type="InterPro" id="IPR004358">
    <property type="entry name" value="Sig_transdc_His_kin-like_C"/>
</dbReference>
<keyword evidence="5" id="KW-0723">Serine/threonine-protein kinase</keyword>
<reference evidence="5" key="1">
    <citation type="journal article" date="2014" name="Int. J. Syst. Evol. Microbiol.">
        <title>Complete genome sequence of Corynebacterium casei LMG S-19264T (=DSM 44701T), isolated from a smear-ripened cheese.</title>
        <authorList>
            <consortium name="US DOE Joint Genome Institute (JGI-PGF)"/>
            <person name="Walter F."/>
            <person name="Albersmeier A."/>
            <person name="Kalinowski J."/>
            <person name="Ruckert C."/>
        </authorList>
    </citation>
    <scope>NUCLEOTIDE SEQUENCE</scope>
    <source>
        <strain evidence="5">CCM 7664</strain>
    </source>
</reference>
<evidence type="ECO:0000256" key="2">
    <source>
        <dbReference type="ARBA" id="ARBA00012438"/>
    </source>
</evidence>
<dbReference type="Pfam" id="PF13191">
    <property type="entry name" value="AAA_16"/>
    <property type="match status" value="1"/>
</dbReference>
<dbReference type="SUPFAM" id="SSF55781">
    <property type="entry name" value="GAF domain-like"/>
    <property type="match status" value="1"/>
</dbReference>
<dbReference type="InterPro" id="IPR005467">
    <property type="entry name" value="His_kinase_dom"/>
</dbReference>
<evidence type="ECO:0000259" key="3">
    <source>
        <dbReference type="PROSITE" id="PS50011"/>
    </source>
</evidence>
<dbReference type="InterPro" id="IPR041664">
    <property type="entry name" value="AAA_16"/>
</dbReference>
<dbReference type="PRINTS" id="PR00344">
    <property type="entry name" value="BCTRLSENSOR"/>
</dbReference>
<dbReference type="CDD" id="cd00075">
    <property type="entry name" value="HATPase"/>
    <property type="match status" value="1"/>
</dbReference>
<dbReference type="Pfam" id="PF01590">
    <property type="entry name" value="GAF"/>
    <property type="match status" value="1"/>
</dbReference>
<dbReference type="EC" id="2.7.13.3" evidence="2"/>
<evidence type="ECO:0000313" key="5">
    <source>
        <dbReference type="EMBL" id="GGI53465.1"/>
    </source>
</evidence>
<dbReference type="SMART" id="SM00065">
    <property type="entry name" value="GAF"/>
    <property type="match status" value="1"/>
</dbReference>
<dbReference type="Gene3D" id="3.30.565.10">
    <property type="entry name" value="Histidine kinase-like ATPase, C-terminal domain"/>
    <property type="match status" value="1"/>
</dbReference>
<comment type="catalytic activity">
    <reaction evidence="1">
        <text>ATP + protein L-histidine = ADP + protein N-phospho-L-histidine.</text>
        <dbReference type="EC" id="2.7.13.3"/>
    </reaction>
</comment>
<dbReference type="GO" id="GO:0004673">
    <property type="term" value="F:protein histidine kinase activity"/>
    <property type="evidence" value="ECO:0007669"/>
    <property type="project" value="UniProtKB-EC"/>
</dbReference>
<reference evidence="5" key="2">
    <citation type="submission" date="2020-09" db="EMBL/GenBank/DDBJ databases">
        <authorList>
            <person name="Sun Q."/>
            <person name="Sedlacek I."/>
        </authorList>
    </citation>
    <scope>NUCLEOTIDE SEQUENCE</scope>
    <source>
        <strain evidence="5">CCM 7664</strain>
    </source>
</reference>
<dbReference type="PANTHER" id="PTHR43642:SF1">
    <property type="entry name" value="HYBRID SIGNAL TRANSDUCTION HISTIDINE KINASE G"/>
    <property type="match status" value="1"/>
</dbReference>